<keyword evidence="2" id="KW-1133">Transmembrane helix</keyword>
<evidence type="ECO:0000313" key="3">
    <source>
        <dbReference type="EMBL" id="MCG5034606.1"/>
    </source>
</evidence>
<accession>A0A6L8TC01</accession>
<reference evidence="4 5" key="1">
    <citation type="journal article" date="2019" name="Nat. Med.">
        <title>A library of human gut bacterial isolates paired with longitudinal multiomics data enables mechanistic microbiome research.</title>
        <authorList>
            <person name="Poyet M."/>
            <person name="Groussin M."/>
            <person name="Gibbons S.M."/>
            <person name="Avila-Pacheco J."/>
            <person name="Jiang X."/>
            <person name="Kearney S.M."/>
            <person name="Perrotta A.R."/>
            <person name="Berdy B."/>
            <person name="Zhao S."/>
            <person name="Lieberman T.D."/>
            <person name="Swanson P.K."/>
            <person name="Smith M."/>
            <person name="Roesemann S."/>
            <person name="Alexander J.E."/>
            <person name="Rich S.A."/>
            <person name="Livny J."/>
            <person name="Vlamakis H."/>
            <person name="Clish C."/>
            <person name="Bullock K."/>
            <person name="Deik A."/>
            <person name="Scott J."/>
            <person name="Pierce K.A."/>
            <person name="Xavier R.J."/>
            <person name="Alm E.J."/>
        </authorList>
    </citation>
    <scope>NUCLEOTIDE SEQUENCE [LARGE SCALE GENOMIC DNA]</scope>
    <source>
        <strain evidence="4 5">BIOML-A4</strain>
    </source>
</reference>
<feature type="compositionally biased region" description="Acidic residues" evidence="1">
    <location>
        <begin position="53"/>
        <end position="68"/>
    </location>
</feature>
<dbReference type="Proteomes" id="UP001200089">
    <property type="component" value="Unassembled WGS sequence"/>
</dbReference>
<feature type="transmembrane region" description="Helical" evidence="2">
    <location>
        <begin position="5"/>
        <end position="26"/>
    </location>
</feature>
<evidence type="ECO:0000256" key="2">
    <source>
        <dbReference type="SAM" id="Phobius"/>
    </source>
</evidence>
<feature type="region of interest" description="Disordered" evidence="1">
    <location>
        <begin position="43"/>
        <end position="71"/>
    </location>
</feature>
<dbReference type="AlphaFoldDB" id="A0A6L8TC01"/>
<keyword evidence="2" id="KW-0812">Transmembrane</keyword>
<dbReference type="RefSeq" id="WP_021977539.1">
    <property type="nucleotide sequence ID" value="NZ_CAKXSV010000035.1"/>
</dbReference>
<sequence length="396" mass="46879">MKKKIFIITGMILCILAGIVIVPSVIRTRQAVKEFEKDFHASANSGADSAGIDSEDEPAAENEEVSEEEEKKAFELDTYLDHRDMTHRLYIYDMDYIEKAISFEKKSLQDFEEVIRQNPKIPDKFKPLMEEYCKCVFEKYPDVELRPFYQNLQSLEVVECTEDELLKVSWDVYSCGCYVKSENKIYVLKDKEYEEGTWDYQVIFHELSHCLRDSHYTDEDGNKVYIQFAGLNYYDVPNAEAINSLFAVSLFDYEENDIAYQMQSNAHKIMIECMDNYSLDDYVNHSLGYYAKQLDEYNQDDNYATTILTLMDEQYHDYYDEKTAENPEKYYPIYDYISNMYLGKHLKAGMSQEEARGIMDEMLEKLLFDVPEEYHIDRDHFYEYLEKYYTEKFSAA</sequence>
<dbReference type="EMBL" id="JAKNDE010000018">
    <property type="protein sequence ID" value="MCG5034606.1"/>
    <property type="molecule type" value="Genomic_DNA"/>
</dbReference>
<gene>
    <name evidence="4" type="ORF">GT694_06010</name>
    <name evidence="3" type="ORF">L0P48_13490</name>
</gene>
<protein>
    <submittedName>
        <fullName evidence="4">Uncharacterized protein</fullName>
    </submittedName>
</protein>
<proteinExistence type="predicted"/>
<keyword evidence="2" id="KW-0472">Membrane</keyword>
<dbReference type="Proteomes" id="UP000473323">
    <property type="component" value="Unassembled WGS sequence"/>
</dbReference>
<organism evidence="4 5">
    <name type="scientific">Blautia massiliensis</name>
    <name type="common">ex Durand et al. 2017</name>
    <dbReference type="NCBI Taxonomy" id="1737424"/>
    <lineage>
        <taxon>Bacteria</taxon>
        <taxon>Bacillati</taxon>
        <taxon>Bacillota</taxon>
        <taxon>Clostridia</taxon>
        <taxon>Lachnospirales</taxon>
        <taxon>Lachnospiraceae</taxon>
        <taxon>Blautia</taxon>
    </lineage>
</organism>
<evidence type="ECO:0000313" key="4">
    <source>
        <dbReference type="EMBL" id="MZL61614.1"/>
    </source>
</evidence>
<name>A0A6L8TC01_9FIRM</name>
<comment type="caution">
    <text evidence="4">The sequence shown here is derived from an EMBL/GenBank/DDBJ whole genome shotgun (WGS) entry which is preliminary data.</text>
</comment>
<reference evidence="3" key="2">
    <citation type="submission" date="2022-01" db="EMBL/GenBank/DDBJ databases">
        <title>Collection of gut derived symbiotic bacterial strains cultured from healthy donors.</title>
        <authorList>
            <person name="Lin H."/>
            <person name="Kohout C."/>
            <person name="Waligurski E."/>
            <person name="Pamer E.G."/>
        </authorList>
    </citation>
    <scope>NUCLEOTIDE SEQUENCE</scope>
    <source>
        <strain evidence="3">DFI.1.11</strain>
    </source>
</reference>
<dbReference type="EMBL" id="WWVT01000006">
    <property type="protein sequence ID" value="MZL61614.1"/>
    <property type="molecule type" value="Genomic_DNA"/>
</dbReference>
<evidence type="ECO:0000313" key="5">
    <source>
        <dbReference type="Proteomes" id="UP000473323"/>
    </source>
</evidence>
<evidence type="ECO:0000256" key="1">
    <source>
        <dbReference type="SAM" id="MobiDB-lite"/>
    </source>
</evidence>